<dbReference type="GO" id="GO:0008033">
    <property type="term" value="P:tRNA processing"/>
    <property type="evidence" value="ECO:0007669"/>
    <property type="project" value="UniProtKB-KW"/>
</dbReference>
<dbReference type="Pfam" id="PF02005">
    <property type="entry name" value="TRM"/>
    <property type="match status" value="1"/>
</dbReference>
<evidence type="ECO:0000256" key="4">
    <source>
        <dbReference type="ARBA" id="ARBA00022691"/>
    </source>
</evidence>
<dbReference type="Proteomes" id="UP000287188">
    <property type="component" value="Unassembled WGS sequence"/>
</dbReference>
<reference evidence="8" key="1">
    <citation type="submission" date="2018-12" db="EMBL/GenBank/DDBJ databases">
        <title>Tengunoibacter tsumagoiensis gen. nov., sp. nov., Dictyobacter kobayashii sp. nov., D. alpinus sp. nov., and D. joshuensis sp. nov. and description of Dictyobacteraceae fam. nov. within the order Ktedonobacterales isolated from Tengu-no-mugimeshi.</title>
        <authorList>
            <person name="Wang C.M."/>
            <person name="Zheng Y."/>
            <person name="Sakai Y."/>
            <person name="Toyoda A."/>
            <person name="Minakuchi Y."/>
            <person name="Abe K."/>
            <person name="Yokota A."/>
            <person name="Yabe S."/>
        </authorList>
    </citation>
    <scope>NUCLEOTIDE SEQUENCE [LARGE SCALE GENOMIC DNA]</scope>
    <source>
        <strain evidence="8">Uno11</strain>
    </source>
</reference>
<dbReference type="InterPro" id="IPR029063">
    <property type="entry name" value="SAM-dependent_MTases_sf"/>
</dbReference>
<keyword evidence="6" id="KW-0694">RNA-binding</keyword>
<keyword evidence="8" id="KW-1185">Reference proteome</keyword>
<keyword evidence="2" id="KW-0489">Methyltransferase</keyword>
<proteinExistence type="predicted"/>
<evidence type="ECO:0000256" key="6">
    <source>
        <dbReference type="ARBA" id="ARBA00022884"/>
    </source>
</evidence>
<dbReference type="RefSeq" id="WP_161977078.1">
    <property type="nucleotide sequence ID" value="NZ_BIFS01000001.1"/>
</dbReference>
<accession>A0A402AD16</accession>
<dbReference type="InterPro" id="IPR002905">
    <property type="entry name" value="Trm1"/>
</dbReference>
<evidence type="ECO:0000256" key="2">
    <source>
        <dbReference type="ARBA" id="ARBA00022603"/>
    </source>
</evidence>
<dbReference type="Gene3D" id="3.40.50.150">
    <property type="entry name" value="Vaccinia Virus protein VP39"/>
    <property type="match status" value="1"/>
</dbReference>
<evidence type="ECO:0000313" key="8">
    <source>
        <dbReference type="Proteomes" id="UP000287188"/>
    </source>
</evidence>
<protein>
    <submittedName>
        <fullName evidence="7">Uncharacterized protein</fullName>
    </submittedName>
</protein>
<keyword evidence="1" id="KW-0820">tRNA-binding</keyword>
<evidence type="ECO:0000256" key="1">
    <source>
        <dbReference type="ARBA" id="ARBA00022555"/>
    </source>
</evidence>
<dbReference type="EMBL" id="BIFS01000001">
    <property type="protein sequence ID" value="GCE16985.1"/>
    <property type="molecule type" value="Genomic_DNA"/>
</dbReference>
<dbReference type="AlphaFoldDB" id="A0A402AD16"/>
<dbReference type="GO" id="GO:0032259">
    <property type="term" value="P:methylation"/>
    <property type="evidence" value="ECO:0007669"/>
    <property type="project" value="UniProtKB-KW"/>
</dbReference>
<comment type="caution">
    <text evidence="7">The sequence shown here is derived from an EMBL/GenBank/DDBJ whole genome shotgun (WGS) entry which is preliminary data.</text>
</comment>
<sequence length="531" mass="61747">MAELAVQDVVFALKHFHIDVDSKLRRRIEWSLGSGNYVWGEKNLKEELSNFILRRSRLNYSKLSDISLDDFLCEKYISFSQYRQYAKTLNASYCTPSIISTENLNSLDIDSNYLHYAKQISNLEEVIGELRNLGLSHIQCKMILGLGTKSYEKLKKRIQEQKKFEVSRPGRSEEDAWSFAKHIISDISVQKFTNLHVPPLTILETHQGIGDATFIYHKYGHVLGFENHHDSHEVFSQRVQKSGFFCNAREFYLKRFSSASLNSESLVFVNEEAISCTQGLKIVYEQGINFDVIDIDPWATSKPYFQDALSVIADQGLLMLTVGDQHPWPRSEMQGWENFGIDLFNIVLSEQTRQEWRRSWFFLRRACAWYMQSAAKQSICLLPIVLMRNFEPWSLRGDFSYGVTGIDRIYFLAKRAVSSEHIERVLQYWLEPLPFFNEMMVRTEVNTFVGPSGPVNFMSFSDDIWPEIKLLWPLYQNWLASTAKDVKLRWDCVEVTKSEEARSDLQKAIERAKKDKLAKSFDLADGWLKEL</sequence>
<keyword evidence="3" id="KW-0808">Transferase</keyword>
<name>A0A402AD16_9CHLR</name>
<evidence type="ECO:0000256" key="3">
    <source>
        <dbReference type="ARBA" id="ARBA00022679"/>
    </source>
</evidence>
<keyword evidence="5" id="KW-0819">tRNA processing</keyword>
<gene>
    <name evidence="7" type="ORF">KDK_07850</name>
</gene>
<dbReference type="GO" id="GO:0016423">
    <property type="term" value="F:tRNA (guanine) methyltransferase activity"/>
    <property type="evidence" value="ECO:0007669"/>
    <property type="project" value="InterPro"/>
</dbReference>
<organism evidence="7 8">
    <name type="scientific">Dictyobacter kobayashii</name>
    <dbReference type="NCBI Taxonomy" id="2014872"/>
    <lineage>
        <taxon>Bacteria</taxon>
        <taxon>Bacillati</taxon>
        <taxon>Chloroflexota</taxon>
        <taxon>Ktedonobacteria</taxon>
        <taxon>Ktedonobacterales</taxon>
        <taxon>Dictyobacteraceae</taxon>
        <taxon>Dictyobacter</taxon>
    </lineage>
</organism>
<evidence type="ECO:0000313" key="7">
    <source>
        <dbReference type="EMBL" id="GCE16985.1"/>
    </source>
</evidence>
<dbReference type="GO" id="GO:0000049">
    <property type="term" value="F:tRNA binding"/>
    <property type="evidence" value="ECO:0007669"/>
    <property type="project" value="UniProtKB-KW"/>
</dbReference>
<keyword evidence="4" id="KW-0949">S-adenosyl-L-methionine</keyword>
<evidence type="ECO:0000256" key="5">
    <source>
        <dbReference type="ARBA" id="ARBA00022694"/>
    </source>
</evidence>